<dbReference type="PANTHER" id="PTHR43130:SF3">
    <property type="entry name" value="HTH-TYPE TRANSCRIPTIONAL REGULATOR RV1931C"/>
    <property type="match status" value="1"/>
</dbReference>
<dbReference type="Gene3D" id="3.40.50.880">
    <property type="match status" value="1"/>
</dbReference>
<dbReference type="InterPro" id="IPR052158">
    <property type="entry name" value="INH-QAR"/>
</dbReference>
<dbReference type="EMBL" id="JAUQOM010000007">
    <property type="protein sequence ID" value="MDO7836275.1"/>
    <property type="molecule type" value="Genomic_DNA"/>
</dbReference>
<sequence length="394" mass="42516">MGNDDHEANGMDRRKFMVGAAGSFAVLSGAAACGAGHLSRNKPPFVRLTALEQQQAISGLKPPKRPHPVVAILADNRGSETTDLMIPYAVLKRAGLADVAVVSSDLSPIALMPALSIRPQSTLEAFDLAYPEGADYVIVPAFHHDDRDGPLVTWLRKQAASRATIIGICEGAKVLGRAGLLDGRAATTHWYAIDALQRAYPTMRWQPDRRYVVDRGVVTTTGVTASLPISLALVEVIGGADAAARLSSQLGVASHDAAHRSDDFRLNANWVMQLLANRIAVWNHETIGIPVADGVDDIALALTSDVWSRTYRSKAFALSQSDTITTRDGLILLPDHKAKAATDRLIPLDDHVAPALALDRALSDIASRYGHRTAGFVALQLEYPWQAYRSEMRI</sequence>
<organism evidence="2 3">
    <name type="scientific">Sphingobium cyanobacteriorum</name>
    <dbReference type="NCBI Taxonomy" id="3063954"/>
    <lineage>
        <taxon>Bacteria</taxon>
        <taxon>Pseudomonadati</taxon>
        <taxon>Pseudomonadota</taxon>
        <taxon>Alphaproteobacteria</taxon>
        <taxon>Sphingomonadales</taxon>
        <taxon>Sphingomonadaceae</taxon>
        <taxon>Sphingobium</taxon>
    </lineage>
</organism>
<comment type="caution">
    <text evidence="2">The sequence shown here is derived from an EMBL/GenBank/DDBJ whole genome shotgun (WGS) entry which is preliminary data.</text>
</comment>
<proteinExistence type="predicted"/>
<dbReference type="PANTHER" id="PTHR43130">
    <property type="entry name" value="ARAC-FAMILY TRANSCRIPTIONAL REGULATOR"/>
    <property type="match status" value="1"/>
</dbReference>
<name>A0ABT8ZRE6_9SPHN</name>
<keyword evidence="3" id="KW-1185">Reference proteome</keyword>
<accession>A0ABT8ZRE6</accession>
<dbReference type="Proteomes" id="UP001176471">
    <property type="component" value="Unassembled WGS sequence"/>
</dbReference>
<gene>
    <name evidence="2" type="ORF">Q4610_14595</name>
</gene>
<evidence type="ECO:0000313" key="3">
    <source>
        <dbReference type="Proteomes" id="UP001176471"/>
    </source>
</evidence>
<dbReference type="RefSeq" id="WP_304536689.1">
    <property type="nucleotide sequence ID" value="NZ_JAUQOM010000007.1"/>
</dbReference>
<dbReference type="InterPro" id="IPR002818">
    <property type="entry name" value="DJ-1/PfpI"/>
</dbReference>
<dbReference type="InterPro" id="IPR029062">
    <property type="entry name" value="Class_I_gatase-like"/>
</dbReference>
<evidence type="ECO:0000259" key="1">
    <source>
        <dbReference type="Pfam" id="PF01965"/>
    </source>
</evidence>
<reference evidence="2" key="1">
    <citation type="submission" date="2023-07" db="EMBL/GenBank/DDBJ databases">
        <title>Bacterial whole genome sequence for Sphingobium sp. HBC34.</title>
        <authorList>
            <person name="Le V."/>
            <person name="Ko S.-R."/>
            <person name="Ahn C.-Y."/>
            <person name="Oh H.-M."/>
        </authorList>
    </citation>
    <scope>NUCLEOTIDE SEQUENCE</scope>
    <source>
        <strain evidence="2">HBC34</strain>
    </source>
</reference>
<feature type="domain" description="DJ-1/PfpI" evidence="1">
    <location>
        <begin position="70"/>
        <end position="235"/>
    </location>
</feature>
<dbReference type="Pfam" id="PF01965">
    <property type="entry name" value="DJ-1_PfpI"/>
    <property type="match status" value="1"/>
</dbReference>
<dbReference type="SUPFAM" id="SSF52317">
    <property type="entry name" value="Class I glutamine amidotransferase-like"/>
    <property type="match status" value="1"/>
</dbReference>
<evidence type="ECO:0000313" key="2">
    <source>
        <dbReference type="EMBL" id="MDO7836275.1"/>
    </source>
</evidence>
<protein>
    <submittedName>
        <fullName evidence="2">DJ-1/PfpI family protein</fullName>
    </submittedName>
</protein>